<dbReference type="Pfam" id="PF12146">
    <property type="entry name" value="Hydrolase_4"/>
    <property type="match status" value="1"/>
</dbReference>
<dbReference type="PANTHER" id="PTHR12277:SF81">
    <property type="entry name" value="PROTEIN ABHD13"/>
    <property type="match status" value="1"/>
</dbReference>
<dbReference type="PANTHER" id="PTHR12277">
    <property type="entry name" value="ALPHA/BETA HYDROLASE DOMAIN-CONTAINING PROTEIN"/>
    <property type="match status" value="1"/>
</dbReference>
<keyword evidence="3" id="KW-0378">Hydrolase</keyword>
<keyword evidence="1" id="KW-0472">Membrane</keyword>
<protein>
    <submittedName>
        <fullName evidence="3">Alpha/beta hydrolase domain-containing protein 17B</fullName>
        <ecNumber evidence="3">3.1.2.22</ecNumber>
    </submittedName>
</protein>
<dbReference type="RefSeq" id="WP_320060327.1">
    <property type="nucleotide sequence ID" value="NZ_JBAVBW010000092.1"/>
</dbReference>
<name>A0AAD1Q1R4_PLAAG</name>
<keyword evidence="1" id="KW-0812">Transmembrane</keyword>
<accession>A0AAD1Q1R4</accession>
<evidence type="ECO:0000256" key="1">
    <source>
        <dbReference type="SAM" id="Phobius"/>
    </source>
</evidence>
<keyword evidence="1" id="KW-1133">Transmembrane helix</keyword>
<dbReference type="SUPFAM" id="SSF53474">
    <property type="entry name" value="alpha/beta-Hydrolases"/>
    <property type="match status" value="1"/>
</dbReference>
<evidence type="ECO:0000313" key="3">
    <source>
        <dbReference type="EMBL" id="CAD5943878.1"/>
    </source>
</evidence>
<dbReference type="GO" id="GO:0008474">
    <property type="term" value="F:palmitoyl-(protein) hydrolase activity"/>
    <property type="evidence" value="ECO:0007669"/>
    <property type="project" value="UniProtKB-EC"/>
</dbReference>
<dbReference type="Proteomes" id="UP001153761">
    <property type="component" value="Chromosome"/>
</dbReference>
<dbReference type="EC" id="3.1.2.22" evidence="3"/>
<dbReference type="InterPro" id="IPR022742">
    <property type="entry name" value="Hydrolase_4"/>
</dbReference>
<dbReference type="AlphaFoldDB" id="A0AAD1Q1R4"/>
<evidence type="ECO:0000313" key="4">
    <source>
        <dbReference type="Proteomes" id="UP001153761"/>
    </source>
</evidence>
<gene>
    <name evidence="3" type="primary">Abhd17b</name>
    <name evidence="3" type="ORF">PANO66_02162</name>
</gene>
<dbReference type="EMBL" id="LR882963">
    <property type="protein sequence ID" value="CAD5943878.1"/>
    <property type="molecule type" value="Genomic_DNA"/>
</dbReference>
<proteinExistence type="predicted"/>
<organism evidence="3 4">
    <name type="scientific">Planktothrix agardhii</name>
    <name type="common">Oscillatoria agardhii</name>
    <dbReference type="NCBI Taxonomy" id="1160"/>
    <lineage>
        <taxon>Bacteria</taxon>
        <taxon>Bacillati</taxon>
        <taxon>Cyanobacteriota</taxon>
        <taxon>Cyanophyceae</taxon>
        <taxon>Oscillatoriophycideae</taxon>
        <taxon>Oscillatoriales</taxon>
        <taxon>Microcoleaceae</taxon>
        <taxon>Planktothrix</taxon>
    </lineage>
</organism>
<dbReference type="Gene3D" id="3.40.50.1820">
    <property type="entry name" value="alpha/beta hydrolase"/>
    <property type="match status" value="1"/>
</dbReference>
<evidence type="ECO:0000259" key="2">
    <source>
        <dbReference type="Pfam" id="PF12146"/>
    </source>
</evidence>
<dbReference type="InterPro" id="IPR029058">
    <property type="entry name" value="AB_hydrolase_fold"/>
</dbReference>
<sequence>MMLHSILIILFQGGLTLLAVGAIAYLCACLFMFLRQTRFIFFPSRLISMTPDDVGLSYQDIELQISTPSGKIETVHCWWIPSETNPNQKVIIDLHGNRNTIEGNIGYAEQFHEMGLSVLLVEYRGYGRSTNRFPSEKTVYQDVEAAWNYLVNERQINPHNIYVFGHSLGGAIAINLALKHTEIAGLIIESSFTNIREMIDYKKKYWMFPINLILTQKFDSLAKISALKMPILLTHGTEDELIPKTMSEDLFNAAIEPKQLLIVAGAGHNNVRQVGGKEYWETVQQFLTLQSQKPGF</sequence>
<feature type="domain" description="Serine aminopeptidase S33" evidence="2">
    <location>
        <begin position="87"/>
        <end position="199"/>
    </location>
</feature>
<reference evidence="3" key="1">
    <citation type="submission" date="2020-09" db="EMBL/GenBank/DDBJ databases">
        <authorList>
            <person name="Blom J."/>
        </authorList>
    </citation>
    <scope>NUCLEOTIDE SEQUENCE</scope>
    <source>
        <strain evidence="3">No.66</strain>
    </source>
</reference>
<feature type="transmembrane region" description="Helical" evidence="1">
    <location>
        <begin position="6"/>
        <end position="34"/>
    </location>
</feature>